<feature type="coiled-coil region" evidence="5">
    <location>
        <begin position="82"/>
        <end position="129"/>
    </location>
</feature>
<evidence type="ECO:0000256" key="1">
    <source>
        <dbReference type="ARBA" id="ARBA00022723"/>
    </source>
</evidence>
<proteinExistence type="predicted"/>
<accession>A0AAV0KI72</accession>
<organism evidence="7 8">
    <name type="scientific">Linum tenue</name>
    <dbReference type="NCBI Taxonomy" id="586396"/>
    <lineage>
        <taxon>Eukaryota</taxon>
        <taxon>Viridiplantae</taxon>
        <taxon>Streptophyta</taxon>
        <taxon>Embryophyta</taxon>
        <taxon>Tracheophyta</taxon>
        <taxon>Spermatophyta</taxon>
        <taxon>Magnoliopsida</taxon>
        <taxon>eudicotyledons</taxon>
        <taxon>Gunneridae</taxon>
        <taxon>Pentapetalae</taxon>
        <taxon>rosids</taxon>
        <taxon>fabids</taxon>
        <taxon>Malpighiales</taxon>
        <taxon>Linaceae</taxon>
        <taxon>Linum</taxon>
    </lineage>
</organism>
<sequence length="134" mass="15297">MASRGKEIIASDAFHYDEEVVLCDCGLRAARRISRTSANPNRKFFGCPLFNRSENNKACDYFECYDIRVAVFKATTSLSGKLSRLEAENGQLRSLLGRLMKDGARKQEQTDLFIELELIKQKLERLELEGTSRK</sequence>
<dbReference type="AlphaFoldDB" id="A0AAV0KI72"/>
<evidence type="ECO:0000256" key="4">
    <source>
        <dbReference type="PROSITE-ProRule" id="PRU01343"/>
    </source>
</evidence>
<evidence type="ECO:0000259" key="6">
    <source>
        <dbReference type="PROSITE" id="PS51999"/>
    </source>
</evidence>
<evidence type="ECO:0000256" key="3">
    <source>
        <dbReference type="ARBA" id="ARBA00022833"/>
    </source>
</evidence>
<evidence type="ECO:0000256" key="5">
    <source>
        <dbReference type="SAM" id="Coils"/>
    </source>
</evidence>
<dbReference type="Pfam" id="PF06839">
    <property type="entry name" value="Zn_ribbon_GRF"/>
    <property type="match status" value="1"/>
</dbReference>
<feature type="domain" description="GRF-type" evidence="6">
    <location>
        <begin position="23"/>
        <end position="68"/>
    </location>
</feature>
<keyword evidence="3" id="KW-0862">Zinc</keyword>
<dbReference type="InterPro" id="IPR010666">
    <property type="entry name" value="Znf_GRF"/>
</dbReference>
<keyword evidence="1" id="KW-0479">Metal-binding</keyword>
<keyword evidence="2 4" id="KW-0863">Zinc-finger</keyword>
<gene>
    <name evidence="7" type="ORF">LITE_LOCUS19019</name>
</gene>
<dbReference type="GO" id="GO:0008270">
    <property type="term" value="F:zinc ion binding"/>
    <property type="evidence" value="ECO:0007669"/>
    <property type="project" value="UniProtKB-KW"/>
</dbReference>
<dbReference type="PANTHER" id="PTHR33248">
    <property type="entry name" value="ZINC ION-BINDING PROTEIN"/>
    <property type="match status" value="1"/>
</dbReference>
<comment type="caution">
    <text evidence="7">The sequence shown here is derived from an EMBL/GenBank/DDBJ whole genome shotgun (WGS) entry which is preliminary data.</text>
</comment>
<keyword evidence="8" id="KW-1185">Reference proteome</keyword>
<dbReference type="EMBL" id="CAMGYJ010000005">
    <property type="protein sequence ID" value="CAI0422097.1"/>
    <property type="molecule type" value="Genomic_DNA"/>
</dbReference>
<evidence type="ECO:0000313" key="8">
    <source>
        <dbReference type="Proteomes" id="UP001154282"/>
    </source>
</evidence>
<protein>
    <recommendedName>
        <fullName evidence="6">GRF-type domain-containing protein</fullName>
    </recommendedName>
</protein>
<keyword evidence="5" id="KW-0175">Coiled coil</keyword>
<evidence type="ECO:0000256" key="2">
    <source>
        <dbReference type="ARBA" id="ARBA00022771"/>
    </source>
</evidence>
<reference evidence="7" key="1">
    <citation type="submission" date="2022-08" db="EMBL/GenBank/DDBJ databases">
        <authorList>
            <person name="Gutierrez-Valencia J."/>
        </authorList>
    </citation>
    <scope>NUCLEOTIDE SEQUENCE</scope>
</reference>
<name>A0AAV0KI72_9ROSI</name>
<dbReference type="Proteomes" id="UP001154282">
    <property type="component" value="Unassembled WGS sequence"/>
</dbReference>
<evidence type="ECO:0000313" key="7">
    <source>
        <dbReference type="EMBL" id="CAI0422097.1"/>
    </source>
</evidence>
<dbReference type="PROSITE" id="PS51999">
    <property type="entry name" value="ZF_GRF"/>
    <property type="match status" value="1"/>
</dbReference>